<evidence type="ECO:0000313" key="3">
    <source>
        <dbReference type="EMBL" id="KAF7437530.1"/>
    </source>
</evidence>
<name>A0A8H7A041_PLEOS</name>
<dbReference type="RefSeq" id="XP_036635429.1">
    <property type="nucleotide sequence ID" value="XM_036773956.1"/>
</dbReference>
<dbReference type="PANTHER" id="PTHR33096:SF1">
    <property type="entry name" value="CXC1-LIKE CYSTEINE CLUSTER ASSOCIATED WITH KDZ TRANSPOSASES DOMAIN-CONTAINING PROTEIN"/>
    <property type="match status" value="1"/>
</dbReference>
<feature type="compositionally biased region" description="Polar residues" evidence="1">
    <location>
        <begin position="39"/>
        <end position="48"/>
    </location>
</feature>
<dbReference type="Proteomes" id="UP000623687">
    <property type="component" value="Unassembled WGS sequence"/>
</dbReference>
<dbReference type="AlphaFoldDB" id="A0A8H7A041"/>
<dbReference type="GeneID" id="59374190"/>
<reference evidence="3" key="1">
    <citation type="submission" date="2019-07" db="EMBL/GenBank/DDBJ databases">
        <authorList>
            <person name="Palmer J.M."/>
        </authorList>
    </citation>
    <scope>NUCLEOTIDE SEQUENCE</scope>
    <source>
        <strain evidence="3">PC9</strain>
    </source>
</reference>
<gene>
    <name evidence="3" type="ORF">PC9H_004372</name>
</gene>
<dbReference type="EMBL" id="JACETU010000002">
    <property type="protein sequence ID" value="KAF7437530.1"/>
    <property type="molecule type" value="Genomic_DNA"/>
</dbReference>
<accession>A0A8H7A041</accession>
<dbReference type="Pfam" id="PF18758">
    <property type="entry name" value="KDZ"/>
    <property type="match status" value="1"/>
</dbReference>
<evidence type="ECO:0000259" key="2">
    <source>
        <dbReference type="Pfam" id="PF18803"/>
    </source>
</evidence>
<feature type="domain" description="CxC2-like cysteine cluster KDZ transposase-associated" evidence="2">
    <location>
        <begin position="191"/>
        <end position="298"/>
    </location>
</feature>
<dbReference type="VEuPathDB" id="FungiDB:PC9H_004372"/>
<feature type="region of interest" description="Disordered" evidence="1">
    <location>
        <begin position="16"/>
        <end position="88"/>
    </location>
</feature>
<dbReference type="InterPro" id="IPR041457">
    <property type="entry name" value="CxC2_KDZ-assoc"/>
</dbReference>
<organism evidence="3 4">
    <name type="scientific">Pleurotus ostreatus</name>
    <name type="common">Oyster mushroom</name>
    <name type="synonym">White-rot fungus</name>
    <dbReference type="NCBI Taxonomy" id="5322"/>
    <lineage>
        <taxon>Eukaryota</taxon>
        <taxon>Fungi</taxon>
        <taxon>Dikarya</taxon>
        <taxon>Basidiomycota</taxon>
        <taxon>Agaricomycotina</taxon>
        <taxon>Agaricomycetes</taxon>
        <taxon>Agaricomycetidae</taxon>
        <taxon>Agaricales</taxon>
        <taxon>Pleurotineae</taxon>
        <taxon>Pleurotaceae</taxon>
        <taxon>Pleurotus</taxon>
    </lineage>
</organism>
<dbReference type="InterPro" id="IPR040521">
    <property type="entry name" value="KDZ"/>
</dbReference>
<evidence type="ECO:0000313" key="4">
    <source>
        <dbReference type="Proteomes" id="UP000623687"/>
    </source>
</evidence>
<keyword evidence="4" id="KW-1185">Reference proteome</keyword>
<dbReference type="Pfam" id="PF18803">
    <property type="entry name" value="CxC2"/>
    <property type="match status" value="1"/>
</dbReference>
<sequence length="1040" mass="118574">MRRPKRLAVDIDYLEDLQPDAHPQPAPIHRHTDYATHSRGISSRQSFLTIDEPPATQTTEPTSLPNPPPDQHLVSQDDHSQFEPIDYNDDMHLADPMLKARMRKRTAQDNPMLVWMDERDEFVQEFLRLEAPEFEWAECASPDCPNPPLYRCPQCSDVRLFCHSCIVRMHLPSPFHTVEIWNSRFFERRTLRSLGLCIQLGHAIGQQCPNPTPLGKEGFTVISSHGIVVVNMVFCNCSNNLSKPVQLLRARLFPATTISPHTAATFEVLRLFQLLTFGSKVSGFEFYQCLVRLTDNLGNVVADRYNIFMRIVRQWRHIRTMKRFGRGHDPSGIEGTSEGECAVLCPACPHPGKNLPSDYSSVPAQKRWIYSLFLAIDANFRLKRLSASSDIRDPGLSRGFAYFVEEKKYKEFLSAYTDLVVPEASTCSDYDAVKLASIRGGKGVSASGVGTIECARHDMKRPLSVGDLQLGEKYVNMDYLYFSSIRNHSPSSCFVSYDIACQWTRKLGNRVAVYPDNVVGPCFAELSISYLVPKFHIYAHRSECQYKYSFNFTPNVGRTDGELPERGWAAMNPVSSSTKEMGPGSRRDTLDDHFGDYNWRKVISLSTSLLRRLQEAVQMRAEHVSAFKAFSDSLPTNATLAFSRMVWDFESRRSTVNPYEPKLAIESQAKVRLKLAEEDAAAIAQDDNMTIHETVSPSVLISQGLELQDQQVRLSIDAKSLGPHSTELQKSQLVERRTRLQRRIVAWCRIQELYMPCVVPLRNRAEEAAGGSSNAEHIKLFLPSDVIRSARFDYQLARYEWRLRHGQAFDDLAELRRHLLVLSTMYQSKDSYVRGQKNNTRSVTLIKNVQGRINYVAQKYRTCRSALTLLSGPLEENGWERSLQPLLDTDIRSLREGEDASSSEGRRQLSWIWSTQRTSDAEITEGMNEAPHKLTDSALRIEWCKARARAQRWQEECILLQEEMRRVIAFHEYYGDLWKTRAEMVTAKGTQAYAWRQRQTRLTLIAHCKRTWTGVEAFVRAGEGEVSAGESLVETHTRAT</sequence>
<proteinExistence type="predicted"/>
<evidence type="ECO:0000256" key="1">
    <source>
        <dbReference type="SAM" id="MobiDB-lite"/>
    </source>
</evidence>
<dbReference type="PANTHER" id="PTHR33096">
    <property type="entry name" value="CXC2 DOMAIN-CONTAINING PROTEIN"/>
    <property type="match status" value="1"/>
</dbReference>
<dbReference type="OrthoDB" id="3257338at2759"/>
<comment type="caution">
    <text evidence="3">The sequence shown here is derived from an EMBL/GenBank/DDBJ whole genome shotgun (WGS) entry which is preliminary data.</text>
</comment>
<protein>
    <recommendedName>
        <fullName evidence="2">CxC2-like cysteine cluster KDZ transposase-associated domain-containing protein</fullName>
    </recommendedName>
</protein>